<dbReference type="InterPro" id="IPR001722">
    <property type="entry name" value="Glyco_hydro_7"/>
</dbReference>
<comment type="similarity">
    <text evidence="2 11">Belongs to the glycosyl hydrolase 7 (cellulase C) family.</text>
</comment>
<evidence type="ECO:0000256" key="7">
    <source>
        <dbReference type="ARBA" id="ARBA00023180"/>
    </source>
</evidence>
<keyword evidence="8" id="KW-0119">Carbohydrate metabolism</keyword>
<dbReference type="PROSITE" id="PS51164">
    <property type="entry name" value="CBM1_2"/>
    <property type="match status" value="1"/>
</dbReference>
<evidence type="ECO:0000256" key="2">
    <source>
        <dbReference type="ARBA" id="ARBA00006044"/>
    </source>
</evidence>
<feature type="region of interest" description="Disordered" evidence="12">
    <location>
        <begin position="460"/>
        <end position="485"/>
    </location>
</feature>
<feature type="signal peptide" evidence="13">
    <location>
        <begin position="1"/>
        <end position="18"/>
    </location>
</feature>
<dbReference type="PANTHER" id="PTHR33753:SF2">
    <property type="entry name" value="GLYCOSIDE HYDROLASE FAMILY 7 PROTEIN"/>
    <property type="match status" value="1"/>
</dbReference>
<keyword evidence="9 11" id="KW-0326">Glycosidase</keyword>
<reference evidence="16" key="1">
    <citation type="submission" date="2024-06" db="EMBL/GenBank/DDBJ databases">
        <title>Multi-omics analyses provide insights into the biosynthesis of the anticancer antibiotic pleurotin in Hohenbuehelia grisea.</title>
        <authorList>
            <person name="Weaver J.A."/>
            <person name="Alberti F."/>
        </authorList>
    </citation>
    <scope>NUCLEOTIDE SEQUENCE [LARGE SCALE GENOMIC DNA]</scope>
    <source>
        <strain evidence="16">T-177</strain>
    </source>
</reference>
<dbReference type="PROSITE" id="PS00562">
    <property type="entry name" value="CBM1_1"/>
    <property type="match status" value="1"/>
</dbReference>
<name>A0ABR3JJD2_9AGAR</name>
<evidence type="ECO:0000259" key="14">
    <source>
        <dbReference type="PROSITE" id="PS51164"/>
    </source>
</evidence>
<feature type="domain" description="CBM1" evidence="14">
    <location>
        <begin position="486"/>
        <end position="522"/>
    </location>
</feature>
<protein>
    <recommendedName>
        <fullName evidence="11">Glucanase</fullName>
        <ecNumber evidence="11">3.2.1.-</ecNumber>
    </recommendedName>
</protein>
<proteinExistence type="inferred from homology"/>
<evidence type="ECO:0000256" key="6">
    <source>
        <dbReference type="ARBA" id="ARBA00023157"/>
    </source>
</evidence>
<evidence type="ECO:0000313" key="15">
    <source>
        <dbReference type="EMBL" id="KAL0955418.1"/>
    </source>
</evidence>
<accession>A0ABR3JJD2</accession>
<dbReference type="SMART" id="SM00236">
    <property type="entry name" value="fCBD"/>
    <property type="match status" value="1"/>
</dbReference>
<dbReference type="SUPFAM" id="SSF49899">
    <property type="entry name" value="Concanavalin A-like lectins/glucanases"/>
    <property type="match status" value="1"/>
</dbReference>
<dbReference type="EC" id="3.2.1.-" evidence="11"/>
<keyword evidence="3 13" id="KW-0732">Signal</keyword>
<dbReference type="InterPro" id="IPR013320">
    <property type="entry name" value="ConA-like_dom_sf"/>
</dbReference>
<evidence type="ECO:0000256" key="12">
    <source>
        <dbReference type="SAM" id="MobiDB-lite"/>
    </source>
</evidence>
<organism evidence="15 16">
    <name type="scientific">Hohenbuehelia grisea</name>
    <dbReference type="NCBI Taxonomy" id="104357"/>
    <lineage>
        <taxon>Eukaryota</taxon>
        <taxon>Fungi</taxon>
        <taxon>Dikarya</taxon>
        <taxon>Basidiomycota</taxon>
        <taxon>Agaricomycotina</taxon>
        <taxon>Agaricomycetes</taxon>
        <taxon>Agaricomycetidae</taxon>
        <taxon>Agaricales</taxon>
        <taxon>Pleurotineae</taxon>
        <taxon>Pleurotaceae</taxon>
        <taxon>Hohenbuehelia</taxon>
    </lineage>
</organism>
<dbReference type="Gene3D" id="2.70.100.10">
    <property type="entry name" value="Glycoside hydrolase, family 7, domain"/>
    <property type="match status" value="1"/>
</dbReference>
<evidence type="ECO:0000256" key="11">
    <source>
        <dbReference type="RuleBase" id="RU361164"/>
    </source>
</evidence>
<keyword evidence="6" id="KW-1015">Disulfide bond</keyword>
<feature type="compositionally biased region" description="Low complexity" evidence="12">
    <location>
        <begin position="460"/>
        <end position="475"/>
    </location>
</feature>
<comment type="catalytic activity">
    <reaction evidence="1">
        <text>Hydrolysis of (1-&gt;4)-beta-D-glucosidic linkages in cellulose and cellotetraose, releasing cellobiose from the non-reducing ends of the chains.</text>
        <dbReference type="EC" id="3.2.1.91"/>
    </reaction>
</comment>
<keyword evidence="5 11" id="KW-0136">Cellulose degradation</keyword>
<sequence>MFRSAALIAFTFAAVVLGQQVGTLTAEKHPSLSIQKCTKSGCTTSQQSIVLDSNWRWLHSTSGSTNCYTGNTWDATLCPDNDTCAKNCALDGADYSGTYGISTSGNALTLKFVTTSGQKNIGSRVYLMDSSDSKYEVFKLKNKEFTFDVDMSKLPCGLNGALYFSEMAADGGQSTQPNNKAGAKYGTGYCDSQCPHDIKFIGGKANVEGWKASPNDSNAGTGTTGACCAEMDIWEANTMAAAYTPHPCQTTGLLACTGTQCGDDGTNRYGGVCDKDGCDFNSFRMGDKSFLGKGKTIDTTKKITVVTQFITADGTDSGDLTEIRRIYVQDGKVYANSMSNIPSLTAQSNSITDAFCDAQKTAFGDTNSFKSKGGLKAMGDSFARSAVLVMSVWDDHAVNMLWLDSTYPTDADASKPGIARGECATTSGKPTDVEANADGIQVVYSNIKFGDIGSTYSGGTVTTPSGGTTPAGPSSTAPPAPGNTGATAGAWAQCGGIGYSGPTVCVSTATCTKLNDYYSQCIPH</sequence>
<dbReference type="Pfam" id="PF00734">
    <property type="entry name" value="CBM_1"/>
    <property type="match status" value="1"/>
</dbReference>
<dbReference type="InterPro" id="IPR000254">
    <property type="entry name" value="CBD"/>
</dbReference>
<feature type="chain" id="PRO_5045359284" description="Glucanase" evidence="13">
    <location>
        <begin position="19"/>
        <end position="524"/>
    </location>
</feature>
<gene>
    <name evidence="15" type="ORF">HGRIS_001664</name>
</gene>
<dbReference type="SUPFAM" id="SSF57180">
    <property type="entry name" value="Cellulose-binding domain"/>
    <property type="match status" value="1"/>
</dbReference>
<evidence type="ECO:0000256" key="4">
    <source>
        <dbReference type="ARBA" id="ARBA00022801"/>
    </source>
</evidence>
<evidence type="ECO:0000256" key="1">
    <source>
        <dbReference type="ARBA" id="ARBA00001641"/>
    </source>
</evidence>
<evidence type="ECO:0000256" key="13">
    <source>
        <dbReference type="SAM" id="SignalP"/>
    </source>
</evidence>
<keyword evidence="16" id="KW-1185">Reference proteome</keyword>
<dbReference type="PRINTS" id="PR00734">
    <property type="entry name" value="GLHYDRLASE7"/>
</dbReference>
<evidence type="ECO:0000256" key="10">
    <source>
        <dbReference type="ARBA" id="ARBA00023326"/>
    </source>
</evidence>
<evidence type="ECO:0000313" key="16">
    <source>
        <dbReference type="Proteomes" id="UP001556367"/>
    </source>
</evidence>
<comment type="caution">
    <text evidence="15">The sequence shown here is derived from an EMBL/GenBank/DDBJ whole genome shotgun (WGS) entry which is preliminary data.</text>
</comment>
<keyword evidence="4 11" id="KW-0378">Hydrolase</keyword>
<evidence type="ECO:0000256" key="5">
    <source>
        <dbReference type="ARBA" id="ARBA00023001"/>
    </source>
</evidence>
<keyword evidence="7" id="KW-0325">Glycoprotein</keyword>
<dbReference type="EMBL" id="JASNQZ010000006">
    <property type="protein sequence ID" value="KAL0955418.1"/>
    <property type="molecule type" value="Genomic_DNA"/>
</dbReference>
<dbReference type="PANTHER" id="PTHR33753">
    <property type="entry name" value="1,4-BETA-D-GLUCAN CELLOBIOHYDROLASE B"/>
    <property type="match status" value="1"/>
</dbReference>
<evidence type="ECO:0000256" key="9">
    <source>
        <dbReference type="ARBA" id="ARBA00023295"/>
    </source>
</evidence>
<dbReference type="InterPro" id="IPR037019">
    <property type="entry name" value="Glyco_hydro_7_sf"/>
</dbReference>
<evidence type="ECO:0000256" key="3">
    <source>
        <dbReference type="ARBA" id="ARBA00022729"/>
    </source>
</evidence>
<dbReference type="Pfam" id="PF00840">
    <property type="entry name" value="Glyco_hydro_7"/>
    <property type="match status" value="1"/>
</dbReference>
<dbReference type="InterPro" id="IPR035971">
    <property type="entry name" value="CBD_sf"/>
</dbReference>
<evidence type="ECO:0000256" key="8">
    <source>
        <dbReference type="ARBA" id="ARBA00023277"/>
    </source>
</evidence>
<keyword evidence="10 11" id="KW-0624">Polysaccharide degradation</keyword>
<dbReference type="Proteomes" id="UP001556367">
    <property type="component" value="Unassembled WGS sequence"/>
</dbReference>
<dbReference type="CDD" id="cd07999">
    <property type="entry name" value="GH7_CBH_EG"/>
    <property type="match status" value="1"/>
</dbReference>